<comment type="caution">
    <text evidence="3">The sequence shown here is derived from an EMBL/GenBank/DDBJ whole genome shotgun (WGS) entry which is preliminary data.</text>
</comment>
<dbReference type="PANTHER" id="PTHR42779">
    <property type="entry name" value="PROTEIN YNJB"/>
    <property type="match status" value="1"/>
</dbReference>
<sequence length="382" mass="40701">MINRRQLLVSGAALGALGVLPVRSAFAADRIDVFTSSDSNVSDWIANSVKPAFEAANPDLTINIVITRGAGGGGLAAIADRAFAAFQQKADPQVDFFEGFNELNPKGAIEAGLWTKFDESNLPSYGKVNKLGIETAYGLPYRGSQVLLAYDSTKVKEAPTTWEALTAWIKANPGQFIYNRPDKGGSGQNFVKRAIHEANGRDPSLFTVANFSKESADKMLPGAWKILSDLAPSLYDNGAYTAGNTPTLQLLANGAVSMVPAWSDQALQGLAQGVLPPTIKLVQLQDLALCGGFTHVTIPTNAAHQAGALKFAEFLLSEAVQTSVLKDLGGFPGVDWSNLPADLRTQYADVIPASIPTFPSGDWETAMVDGWYRNVAPNVNRG</sequence>
<feature type="chain" id="PRO_5046824396" evidence="2">
    <location>
        <begin position="28"/>
        <end position="382"/>
    </location>
</feature>
<evidence type="ECO:0000256" key="2">
    <source>
        <dbReference type="SAM" id="SignalP"/>
    </source>
</evidence>
<dbReference type="InterPro" id="IPR006311">
    <property type="entry name" value="TAT_signal"/>
</dbReference>
<evidence type="ECO:0000313" key="3">
    <source>
        <dbReference type="EMBL" id="MDQ0439359.1"/>
    </source>
</evidence>
<organism evidence="3 4">
    <name type="scientific">Kaistia dalseonensis</name>
    <dbReference type="NCBI Taxonomy" id="410840"/>
    <lineage>
        <taxon>Bacteria</taxon>
        <taxon>Pseudomonadati</taxon>
        <taxon>Pseudomonadota</taxon>
        <taxon>Alphaproteobacteria</taxon>
        <taxon>Hyphomicrobiales</taxon>
        <taxon>Kaistiaceae</taxon>
        <taxon>Kaistia</taxon>
    </lineage>
</organism>
<name>A0ABU0HAL7_9HYPH</name>
<dbReference type="Proteomes" id="UP001241603">
    <property type="component" value="Unassembled WGS sequence"/>
</dbReference>
<protein>
    <submittedName>
        <fullName evidence="3">Spermidine/putrescine transport system substrate-binding protein</fullName>
    </submittedName>
</protein>
<dbReference type="Pfam" id="PF13416">
    <property type="entry name" value="SBP_bac_8"/>
    <property type="match status" value="1"/>
</dbReference>
<dbReference type="InterPro" id="IPR006059">
    <property type="entry name" value="SBP"/>
</dbReference>
<evidence type="ECO:0000256" key="1">
    <source>
        <dbReference type="ARBA" id="ARBA00022764"/>
    </source>
</evidence>
<proteinExistence type="predicted"/>
<dbReference type="EMBL" id="JAUSVO010000005">
    <property type="protein sequence ID" value="MDQ0439359.1"/>
    <property type="molecule type" value="Genomic_DNA"/>
</dbReference>
<evidence type="ECO:0000313" key="4">
    <source>
        <dbReference type="Proteomes" id="UP001241603"/>
    </source>
</evidence>
<dbReference type="PANTHER" id="PTHR42779:SF1">
    <property type="entry name" value="PROTEIN YNJB"/>
    <property type="match status" value="1"/>
</dbReference>
<keyword evidence="2" id="KW-0732">Signal</keyword>
<gene>
    <name evidence="3" type="ORF">QO014_003760</name>
</gene>
<dbReference type="SUPFAM" id="SSF53850">
    <property type="entry name" value="Periplasmic binding protein-like II"/>
    <property type="match status" value="1"/>
</dbReference>
<accession>A0ABU0HAL7</accession>
<reference evidence="3 4" key="1">
    <citation type="submission" date="2023-07" db="EMBL/GenBank/DDBJ databases">
        <title>Genomic Encyclopedia of Type Strains, Phase IV (KMG-IV): sequencing the most valuable type-strain genomes for metagenomic binning, comparative biology and taxonomic classification.</title>
        <authorList>
            <person name="Goeker M."/>
        </authorList>
    </citation>
    <scope>NUCLEOTIDE SEQUENCE [LARGE SCALE GENOMIC DNA]</scope>
    <source>
        <strain evidence="3 4">B6-8</strain>
    </source>
</reference>
<dbReference type="PROSITE" id="PS51318">
    <property type="entry name" value="TAT"/>
    <property type="match status" value="1"/>
</dbReference>
<keyword evidence="4" id="KW-1185">Reference proteome</keyword>
<dbReference type="Gene3D" id="3.40.190.10">
    <property type="entry name" value="Periplasmic binding protein-like II"/>
    <property type="match status" value="2"/>
</dbReference>
<feature type="signal peptide" evidence="2">
    <location>
        <begin position="1"/>
        <end position="27"/>
    </location>
</feature>
<keyword evidence="1" id="KW-0574">Periplasm</keyword>